<dbReference type="KEGG" id="pre:PCA10_07530"/>
<protein>
    <submittedName>
        <fullName evidence="2">Uncharacterized protein</fullName>
    </submittedName>
</protein>
<dbReference type="EMBL" id="AP013068">
    <property type="protein sequence ID" value="BAN46485.1"/>
    <property type="molecule type" value="Genomic_DNA"/>
</dbReference>
<feature type="region of interest" description="Disordered" evidence="1">
    <location>
        <begin position="238"/>
        <end position="267"/>
    </location>
</feature>
<evidence type="ECO:0000256" key="1">
    <source>
        <dbReference type="SAM" id="MobiDB-lite"/>
    </source>
</evidence>
<dbReference type="OrthoDB" id="6381296at2"/>
<dbReference type="HOGENOM" id="CLU_1029846_0_0_6"/>
<proteinExistence type="predicted"/>
<gene>
    <name evidence="2" type="ORF">PCA10_07530</name>
</gene>
<evidence type="ECO:0000313" key="3">
    <source>
        <dbReference type="Proteomes" id="UP000015503"/>
    </source>
</evidence>
<dbReference type="RefSeq" id="WP_016490687.1">
    <property type="nucleotide sequence ID" value="NC_021499.1"/>
</dbReference>
<dbReference type="Proteomes" id="UP000015503">
    <property type="component" value="Chromosome"/>
</dbReference>
<dbReference type="eggNOG" id="ENOG5032UKQ">
    <property type="taxonomic scope" value="Bacteria"/>
</dbReference>
<sequence length="267" mass="29655">MTPLASKLLRRGDEISIELGRIIIQPASGKPVPPEWLKKHTAGLAREILTALGLEAYEFCGYTTGHYGPHKAPGVTLQFLSPTTDASPYVIFNAELTRCRNVGSAKKGTALPKGHFRIGKRSHFYRFWRSTELPEPKRLSSFHDYMGNLKGILFTATVQNDRMDASSLRPLTVPSRLVHAAILPDKLQTTPRHIPDSVQTRMPDKDFAQSQGAHAFQAKQTTSDKNYGNKVIKGRGFTGASIPPYQHKRPEDQSVDEWLADYSGADT</sequence>
<reference evidence="2 3" key="1">
    <citation type="journal article" date="2013" name="Genome Announc.">
        <title>Complete Genome Sequence of the Carbazole Degrader Pseudomonas resinovorans Strain CA10 (NBRC 106553).</title>
        <authorList>
            <person name="Shintani M."/>
            <person name="Hosoyama A."/>
            <person name="Ohji S."/>
            <person name="Tsuchikane K."/>
            <person name="Takarada H."/>
            <person name="Yamazoe A."/>
            <person name="Fujita N."/>
            <person name="Nojiri H."/>
        </authorList>
    </citation>
    <scope>NUCLEOTIDE SEQUENCE [LARGE SCALE GENOMIC DNA]</scope>
    <source>
        <strain evidence="2 3">NBRC 106553</strain>
    </source>
</reference>
<dbReference type="STRING" id="1245471.PCA10_07530"/>
<keyword evidence="3" id="KW-1185">Reference proteome</keyword>
<organism evidence="2 3">
    <name type="scientific">Metapseudomonas resinovorans NBRC 106553</name>
    <dbReference type="NCBI Taxonomy" id="1245471"/>
    <lineage>
        <taxon>Bacteria</taxon>
        <taxon>Pseudomonadati</taxon>
        <taxon>Pseudomonadota</taxon>
        <taxon>Gammaproteobacteria</taxon>
        <taxon>Pseudomonadales</taxon>
        <taxon>Pseudomonadaceae</taxon>
        <taxon>Metapseudomonas</taxon>
    </lineage>
</organism>
<name>S6AFF0_METRE</name>
<dbReference type="AlphaFoldDB" id="S6AFF0"/>
<evidence type="ECO:0000313" key="2">
    <source>
        <dbReference type="EMBL" id="BAN46485.1"/>
    </source>
</evidence>
<accession>S6AFF0</accession>